<keyword evidence="2" id="KW-0813">Transport</keyword>
<sequence length="1194" mass="132384">MPSIHPFPCKPPGTRDGSPFPSKPPGDSSSFGGSKRDGSPLRGIMRDSSPTRSARRDNSTSFSRGVRKDGSPNKAAVTDGSPSKAPGDSSSFGGSKRDGSPLRGIMRDSSPTRSARRDNSTSFSRGVRKDGSPNKAAVTDGSPSKAPGDSSSFGPTRRDGSPLRGIMRDSSPTRSARTDNSFSRGVRKECSPNRAARDGSPKKDSSPIRGFVIDASPRKESSPSSPRRLFRRGGSIDRTSFSSAQDSFEDNRSLPQVQFSPGFSNESLKQKHQPLEHTKAISISAPFGLTRWMFKSQKSMKLESLRAEGEGPSLRDKVAISSNMHVPWSRTAELISRYSSKHTILSADSAMKDTAAMELMNAIRTQEDISPEDRRRYSRALLVHPAAPWLHHWMSLIYMCLMINLIMIPFRGIFDPFGEVTCGDSADLTSCSTAGESPFAYWVLELCIDIIFGLDMLLNFRIGYYQRTRLSFNHVVMDGRKIALHYMRLWFWLDLISVMPWYYMNFWENGDRHAAGRSIVLLRNVRMIRLIRLFKFIRIRRYFQNWHAQGGALSHPLVSRLMRYFFLVMIVAHLMACVLFLIPQLEGVPEDSWVVIADVAIQPGRNVFDQYATSIYWTLMTLTTVGYGDVALKRPWERTYASFCMVVGAVMFAYTVSNVAQLVREFDAGSTAIREKMDAINQYMSYRALPSELQSRIRKYYSFYWSRQSVFNESSILNQLPSHLRREVTLFLHKDMISKVPVFQDADSSFIAALVTVLAPLQAAPGDYVAVAGEVGLEMFFIDFGHVAIWSADLIQRYRTVGPGDFFGEVAVLTRERRTATCQAVTYAELWSLSRDDLDRLLEDYPEMRQTMRALAMKRLVASMKYAVARNRAGLCDTADEDGEAPAAAPAAAQPAAAVAESVAAASGGSCAESAAPVALAESSEAIRVRNSSSCLRESCSSKLRSLRRSLSMSSISKPRQEEEGARPQPEVPADLVRNATAKLVNAANEPSSGPSTNSIPPLRRRPSFSAAQVMQLETIKRALGKMTNEGSAEMGADAYPMARSSLCQHPRGSVSMRQEPTFCHLPRPSFSRHQESWCQAPSANARQDGSCEDCVRGNAQQPPRENSELQMKRLKELSTKVSSMNDRLSSMELLTRQLLDEQTKSSNAIEKLAQLMIEGRETPATSVESKNESPVTPISSNEGKLDLQLESAQ</sequence>
<dbReference type="GO" id="GO:0005221">
    <property type="term" value="F:intracellularly cyclic nucleotide-activated monoatomic cation channel activity"/>
    <property type="evidence" value="ECO:0007669"/>
    <property type="project" value="InterPro"/>
</dbReference>
<evidence type="ECO:0000256" key="2">
    <source>
        <dbReference type="ARBA" id="ARBA00022448"/>
    </source>
</evidence>
<dbReference type="PANTHER" id="PTHR45638:SF11">
    <property type="entry name" value="CYCLIC NUCLEOTIDE-GATED CATION CHANNEL SUBUNIT A"/>
    <property type="match status" value="1"/>
</dbReference>
<dbReference type="Gene3D" id="1.10.287.630">
    <property type="entry name" value="Helix hairpin bin"/>
    <property type="match status" value="1"/>
</dbReference>
<feature type="transmembrane region" description="Helical" evidence="10">
    <location>
        <begin position="614"/>
        <end position="632"/>
    </location>
</feature>
<dbReference type="SMART" id="SM00100">
    <property type="entry name" value="cNMP"/>
    <property type="match status" value="1"/>
</dbReference>
<keyword evidence="7" id="KW-1071">Ligand-gated ion channel</keyword>
<evidence type="ECO:0000256" key="5">
    <source>
        <dbReference type="ARBA" id="ARBA00023065"/>
    </source>
</evidence>
<keyword evidence="3 10" id="KW-0812">Transmembrane</keyword>
<proteinExistence type="predicted"/>
<gene>
    <name evidence="12" type="ORF">AB1Y20_008323</name>
</gene>
<evidence type="ECO:0000256" key="9">
    <source>
        <dbReference type="SAM" id="MobiDB-lite"/>
    </source>
</evidence>
<dbReference type="Pfam" id="PF00520">
    <property type="entry name" value="Ion_trans"/>
    <property type="match status" value="1"/>
</dbReference>
<dbReference type="InterPro" id="IPR018490">
    <property type="entry name" value="cNMP-bd_dom_sf"/>
</dbReference>
<dbReference type="PANTHER" id="PTHR45638">
    <property type="entry name" value="CYCLIC NUCLEOTIDE-GATED CATION CHANNEL SUBUNIT A"/>
    <property type="match status" value="1"/>
</dbReference>
<keyword evidence="6 10" id="KW-0472">Membrane</keyword>
<dbReference type="PRINTS" id="PR01463">
    <property type="entry name" value="EAGCHANLFMLY"/>
</dbReference>
<feature type="region of interest" description="Disordered" evidence="9">
    <location>
        <begin position="1161"/>
        <end position="1194"/>
    </location>
</feature>
<feature type="region of interest" description="Disordered" evidence="9">
    <location>
        <begin position="948"/>
        <end position="974"/>
    </location>
</feature>
<feature type="transmembrane region" description="Helical" evidence="10">
    <location>
        <begin position="396"/>
        <end position="414"/>
    </location>
</feature>
<evidence type="ECO:0000256" key="6">
    <source>
        <dbReference type="ARBA" id="ARBA00023136"/>
    </source>
</evidence>
<evidence type="ECO:0000256" key="8">
    <source>
        <dbReference type="ARBA" id="ARBA00023303"/>
    </source>
</evidence>
<organism evidence="12 13">
    <name type="scientific">Prymnesium parvum</name>
    <name type="common">Toxic golden alga</name>
    <dbReference type="NCBI Taxonomy" id="97485"/>
    <lineage>
        <taxon>Eukaryota</taxon>
        <taxon>Haptista</taxon>
        <taxon>Haptophyta</taxon>
        <taxon>Prymnesiophyceae</taxon>
        <taxon>Prymnesiales</taxon>
        <taxon>Prymnesiaceae</taxon>
        <taxon>Prymnesium</taxon>
    </lineage>
</organism>
<dbReference type="EMBL" id="JBGBPQ010000018">
    <property type="protein sequence ID" value="KAL1507487.1"/>
    <property type="molecule type" value="Genomic_DNA"/>
</dbReference>
<dbReference type="GO" id="GO:0016020">
    <property type="term" value="C:membrane"/>
    <property type="evidence" value="ECO:0007669"/>
    <property type="project" value="UniProtKB-SubCell"/>
</dbReference>
<feature type="region of interest" description="Disordered" evidence="9">
    <location>
        <begin position="1"/>
        <end position="275"/>
    </location>
</feature>
<reference evidence="12 13" key="1">
    <citation type="journal article" date="2024" name="Science">
        <title>Giant polyketide synthase enzymes in the biosynthesis of giant marine polyether toxins.</title>
        <authorList>
            <person name="Fallon T.R."/>
            <person name="Shende V.V."/>
            <person name="Wierzbicki I.H."/>
            <person name="Pendleton A.L."/>
            <person name="Watervoot N.F."/>
            <person name="Auber R.P."/>
            <person name="Gonzalez D.J."/>
            <person name="Wisecaver J.H."/>
            <person name="Moore B.S."/>
        </authorList>
    </citation>
    <scope>NUCLEOTIDE SEQUENCE [LARGE SCALE GENOMIC DNA]</scope>
    <source>
        <strain evidence="12 13">12B1</strain>
    </source>
</reference>
<dbReference type="GO" id="GO:0005249">
    <property type="term" value="F:voltage-gated potassium channel activity"/>
    <property type="evidence" value="ECO:0007669"/>
    <property type="project" value="InterPro"/>
</dbReference>
<dbReference type="InterPro" id="IPR014710">
    <property type="entry name" value="RmlC-like_jellyroll"/>
</dbReference>
<feature type="compositionally biased region" description="Polar residues" evidence="9">
    <location>
        <begin position="1164"/>
        <end position="1183"/>
    </location>
</feature>
<dbReference type="SUPFAM" id="SSF51206">
    <property type="entry name" value="cAMP-binding domain-like"/>
    <property type="match status" value="1"/>
</dbReference>
<evidence type="ECO:0000256" key="10">
    <source>
        <dbReference type="SAM" id="Phobius"/>
    </source>
</evidence>
<evidence type="ECO:0000313" key="13">
    <source>
        <dbReference type="Proteomes" id="UP001515480"/>
    </source>
</evidence>
<feature type="compositionally biased region" description="Polar residues" evidence="9">
    <location>
        <begin position="237"/>
        <end position="246"/>
    </location>
</feature>
<name>A0AB34IU06_PRYPA</name>
<dbReference type="FunFam" id="1.10.287.630:FF:000001">
    <property type="entry name" value="Cyclic nucleotide-gated channel alpha 3"/>
    <property type="match status" value="1"/>
</dbReference>
<dbReference type="InterPro" id="IPR050866">
    <property type="entry name" value="CNG_cation_channel"/>
</dbReference>
<accession>A0AB34IU06</accession>
<dbReference type="SUPFAM" id="SSF81324">
    <property type="entry name" value="Voltage-gated potassium channels"/>
    <property type="match status" value="1"/>
</dbReference>
<evidence type="ECO:0000259" key="11">
    <source>
        <dbReference type="PROSITE" id="PS50042"/>
    </source>
</evidence>
<evidence type="ECO:0000256" key="4">
    <source>
        <dbReference type="ARBA" id="ARBA00022989"/>
    </source>
</evidence>
<protein>
    <recommendedName>
        <fullName evidence="11">Cyclic nucleotide-binding domain-containing protein</fullName>
    </recommendedName>
</protein>
<dbReference type="GO" id="GO:0044877">
    <property type="term" value="F:protein-containing complex binding"/>
    <property type="evidence" value="ECO:0007669"/>
    <property type="project" value="TreeGrafter"/>
</dbReference>
<evidence type="ECO:0000256" key="3">
    <source>
        <dbReference type="ARBA" id="ARBA00022692"/>
    </source>
</evidence>
<dbReference type="InterPro" id="IPR005821">
    <property type="entry name" value="Ion_trans_dom"/>
</dbReference>
<feature type="transmembrane region" description="Helical" evidence="10">
    <location>
        <begin position="639"/>
        <end position="656"/>
    </location>
</feature>
<feature type="region of interest" description="Disordered" evidence="9">
    <location>
        <begin position="985"/>
        <end position="1004"/>
    </location>
</feature>
<dbReference type="Proteomes" id="UP001515480">
    <property type="component" value="Unassembled WGS sequence"/>
</dbReference>
<evidence type="ECO:0000256" key="1">
    <source>
        <dbReference type="ARBA" id="ARBA00004141"/>
    </source>
</evidence>
<keyword evidence="13" id="KW-1185">Reference proteome</keyword>
<feature type="region of interest" description="Disordered" evidence="9">
    <location>
        <begin position="1089"/>
        <end position="1109"/>
    </location>
</feature>
<dbReference type="InterPro" id="IPR000595">
    <property type="entry name" value="cNMP-bd_dom"/>
</dbReference>
<keyword evidence="8" id="KW-0407">Ion channel</keyword>
<keyword evidence="4 10" id="KW-1133">Transmembrane helix</keyword>
<dbReference type="Gene3D" id="1.10.287.70">
    <property type="match status" value="1"/>
</dbReference>
<keyword evidence="5" id="KW-0406">Ion transport</keyword>
<dbReference type="PROSITE" id="PS50042">
    <property type="entry name" value="CNMP_BINDING_3"/>
    <property type="match status" value="1"/>
</dbReference>
<dbReference type="Pfam" id="PF00027">
    <property type="entry name" value="cNMP_binding"/>
    <property type="match status" value="1"/>
</dbReference>
<dbReference type="InterPro" id="IPR003938">
    <property type="entry name" value="K_chnl_volt-dep_EAG/ELK/ERG"/>
</dbReference>
<feature type="domain" description="Cyclic nucleotide-binding" evidence="11">
    <location>
        <begin position="742"/>
        <end position="859"/>
    </location>
</feature>
<comment type="caution">
    <text evidence="12">The sequence shown here is derived from an EMBL/GenBank/DDBJ whole genome shotgun (WGS) entry which is preliminary data.</text>
</comment>
<feature type="compositionally biased region" description="Polar residues" evidence="9">
    <location>
        <begin position="989"/>
        <end position="1000"/>
    </location>
</feature>
<feature type="compositionally biased region" description="Polar residues" evidence="9">
    <location>
        <begin position="170"/>
        <end position="183"/>
    </location>
</feature>
<dbReference type="Gene3D" id="2.60.120.10">
    <property type="entry name" value="Jelly Rolls"/>
    <property type="match status" value="1"/>
</dbReference>
<feature type="compositionally biased region" description="Polar residues" evidence="9">
    <location>
        <begin position="253"/>
        <end position="267"/>
    </location>
</feature>
<dbReference type="AlphaFoldDB" id="A0AB34IU06"/>
<evidence type="ECO:0000256" key="7">
    <source>
        <dbReference type="ARBA" id="ARBA00023286"/>
    </source>
</evidence>
<feature type="transmembrane region" description="Helical" evidence="10">
    <location>
        <begin position="564"/>
        <end position="582"/>
    </location>
</feature>
<comment type="subcellular location">
    <subcellularLocation>
        <location evidence="1">Membrane</location>
        <topology evidence="1">Multi-pass membrane protein</topology>
    </subcellularLocation>
</comment>
<feature type="compositionally biased region" description="Basic and acidic residues" evidence="9">
    <location>
        <begin position="186"/>
        <end position="206"/>
    </location>
</feature>
<evidence type="ECO:0000313" key="12">
    <source>
        <dbReference type="EMBL" id="KAL1507487.1"/>
    </source>
</evidence>
<feature type="compositionally biased region" description="Low complexity" evidence="9">
    <location>
        <begin position="948"/>
        <end position="957"/>
    </location>
</feature>
<dbReference type="CDD" id="cd00038">
    <property type="entry name" value="CAP_ED"/>
    <property type="match status" value="1"/>
</dbReference>